<keyword evidence="7" id="KW-0540">Nuclease</keyword>
<comment type="similarity">
    <text evidence="1 16">Belongs to the DNA polymerase type-A family.</text>
</comment>
<name>S3K1W0_TREMA</name>
<dbReference type="SMART" id="SM00474">
    <property type="entry name" value="35EXOc"/>
    <property type="match status" value="1"/>
</dbReference>
<dbReference type="InterPro" id="IPR012337">
    <property type="entry name" value="RNaseH-like_sf"/>
</dbReference>
<dbReference type="NCBIfam" id="TIGR00593">
    <property type="entry name" value="pola"/>
    <property type="match status" value="1"/>
</dbReference>
<dbReference type="NCBIfam" id="NF004397">
    <property type="entry name" value="PRK05755.1"/>
    <property type="match status" value="1"/>
</dbReference>
<dbReference type="InterPro" id="IPR020046">
    <property type="entry name" value="5-3_exonucl_a-hlix_arch_N"/>
</dbReference>
<keyword evidence="13 16" id="KW-0234">DNA repair</keyword>
<dbReference type="SUPFAM" id="SSF47807">
    <property type="entry name" value="5' to 3' exonuclease, C-terminal subdomain"/>
    <property type="match status" value="1"/>
</dbReference>
<dbReference type="SMART" id="SM00279">
    <property type="entry name" value="HhH2"/>
    <property type="match status" value="1"/>
</dbReference>
<dbReference type="GO" id="GO:0003677">
    <property type="term" value="F:DNA binding"/>
    <property type="evidence" value="ECO:0007669"/>
    <property type="project" value="UniProtKB-UniRule"/>
</dbReference>
<dbReference type="SMART" id="SM00475">
    <property type="entry name" value="53EXOc"/>
    <property type="match status" value="1"/>
</dbReference>
<evidence type="ECO:0000256" key="3">
    <source>
        <dbReference type="ARBA" id="ARBA00020311"/>
    </source>
</evidence>
<feature type="domain" description="5'-3' exonuclease" evidence="18">
    <location>
        <begin position="3"/>
        <end position="263"/>
    </location>
</feature>
<evidence type="ECO:0000259" key="19">
    <source>
        <dbReference type="SMART" id="SM00482"/>
    </source>
</evidence>
<protein>
    <recommendedName>
        <fullName evidence="3 15">DNA polymerase I</fullName>
        <ecNumber evidence="2 15">2.7.7.7</ecNumber>
    </recommendedName>
</protein>
<dbReference type="FunFam" id="1.10.150.20:FF:000002">
    <property type="entry name" value="DNA polymerase I"/>
    <property type="match status" value="1"/>
</dbReference>
<dbReference type="PANTHER" id="PTHR10133">
    <property type="entry name" value="DNA POLYMERASE I"/>
    <property type="match status" value="1"/>
</dbReference>
<evidence type="ECO:0000256" key="11">
    <source>
        <dbReference type="ARBA" id="ARBA00022932"/>
    </source>
</evidence>
<dbReference type="eggNOG" id="COG0749">
    <property type="taxonomic scope" value="Bacteria"/>
</dbReference>
<evidence type="ECO:0000256" key="5">
    <source>
        <dbReference type="ARBA" id="ARBA00022695"/>
    </source>
</evidence>
<dbReference type="InterPro" id="IPR020045">
    <property type="entry name" value="DNA_polI_H3TH"/>
</dbReference>
<dbReference type="Gene3D" id="1.10.150.20">
    <property type="entry name" value="5' to 3' exonuclease, C-terminal subdomain"/>
    <property type="match status" value="2"/>
</dbReference>
<reference evidence="20 21" key="1">
    <citation type="submission" date="2013-04" db="EMBL/GenBank/DDBJ databases">
        <title>The Genome Sequence of Treponema maltophilum ATCC 51939.</title>
        <authorList>
            <consortium name="The Broad Institute Genomics Platform"/>
            <person name="Earl A."/>
            <person name="Ward D."/>
            <person name="Feldgarden M."/>
            <person name="Gevers D."/>
            <person name="Leonetti C."/>
            <person name="Blanton J.M."/>
            <person name="Dewhirst F.E."/>
            <person name="Izard J."/>
            <person name="Walker B."/>
            <person name="Young S."/>
            <person name="Zeng Q."/>
            <person name="Gargeya S."/>
            <person name="Fitzgerald M."/>
            <person name="Haas B."/>
            <person name="Abouelleil A."/>
            <person name="Allen A.W."/>
            <person name="Alvarado L."/>
            <person name="Arachchi H.M."/>
            <person name="Berlin A.M."/>
            <person name="Chapman S.B."/>
            <person name="Gainer-Dewar J."/>
            <person name="Goldberg J."/>
            <person name="Griggs A."/>
            <person name="Gujja S."/>
            <person name="Hansen M."/>
            <person name="Howarth C."/>
            <person name="Imamovic A."/>
            <person name="Ireland A."/>
            <person name="Larimer J."/>
            <person name="McCowan C."/>
            <person name="Murphy C."/>
            <person name="Pearson M."/>
            <person name="Poon T.W."/>
            <person name="Priest M."/>
            <person name="Roberts A."/>
            <person name="Saif S."/>
            <person name="Shea T."/>
            <person name="Sisk P."/>
            <person name="Sykes S."/>
            <person name="Wortman J."/>
            <person name="Nusbaum C."/>
            <person name="Birren B."/>
        </authorList>
    </citation>
    <scope>NUCLEOTIDE SEQUENCE [LARGE SCALE GENOMIC DNA]</scope>
    <source>
        <strain evidence="20 21">ATCC 51939</strain>
    </source>
</reference>
<dbReference type="InterPro" id="IPR036279">
    <property type="entry name" value="5-3_exonuclease_C_sf"/>
</dbReference>
<dbReference type="Pfam" id="PF01367">
    <property type="entry name" value="5_3_exonuc"/>
    <property type="match status" value="1"/>
</dbReference>
<keyword evidence="9 16" id="KW-0378">Hydrolase</keyword>
<dbReference type="InterPro" id="IPR029060">
    <property type="entry name" value="PIN-like_dom_sf"/>
</dbReference>
<dbReference type="EC" id="2.7.7.7" evidence="2 15"/>
<dbReference type="Pfam" id="PF02739">
    <property type="entry name" value="5_3_exonuc_N"/>
    <property type="match status" value="1"/>
</dbReference>
<dbReference type="InterPro" id="IPR002421">
    <property type="entry name" value="5-3_exonuclease"/>
</dbReference>
<evidence type="ECO:0000256" key="13">
    <source>
        <dbReference type="ARBA" id="ARBA00023204"/>
    </source>
</evidence>
<keyword evidence="12 16" id="KW-0238">DNA-binding</keyword>
<dbReference type="PRINTS" id="PR00868">
    <property type="entry name" value="DNAPOLI"/>
</dbReference>
<dbReference type="GO" id="GO:0003887">
    <property type="term" value="F:DNA-directed DNA polymerase activity"/>
    <property type="evidence" value="ECO:0007669"/>
    <property type="project" value="UniProtKB-UniRule"/>
</dbReference>
<dbReference type="Gene3D" id="3.40.50.1010">
    <property type="entry name" value="5'-nuclease"/>
    <property type="match status" value="1"/>
</dbReference>
<keyword evidence="5 16" id="KW-0548">Nucleotidyltransferase</keyword>
<dbReference type="GO" id="GO:0008408">
    <property type="term" value="F:3'-5' exonuclease activity"/>
    <property type="evidence" value="ECO:0007669"/>
    <property type="project" value="UniProtKB-UniRule"/>
</dbReference>
<dbReference type="Pfam" id="PF00476">
    <property type="entry name" value="DNA_pol_A"/>
    <property type="match status" value="1"/>
</dbReference>
<dbReference type="Proteomes" id="UP000014541">
    <property type="component" value="Unassembled WGS sequence"/>
</dbReference>
<dbReference type="CDD" id="cd06139">
    <property type="entry name" value="DNA_polA_I_Ecoli_like_exo"/>
    <property type="match status" value="1"/>
</dbReference>
<dbReference type="InterPro" id="IPR043502">
    <property type="entry name" value="DNA/RNA_pol_sf"/>
</dbReference>
<keyword evidence="6 16" id="KW-0235">DNA replication</keyword>
<dbReference type="PATRIC" id="fig|1125699.3.peg.1872"/>
<comment type="function">
    <text evidence="16">In addition to polymerase activity, this DNA polymerase exhibits 3'-5' and 5'-3' exonuclease activity.</text>
</comment>
<evidence type="ECO:0000256" key="16">
    <source>
        <dbReference type="RuleBase" id="RU004460"/>
    </source>
</evidence>
<evidence type="ECO:0000313" key="21">
    <source>
        <dbReference type="Proteomes" id="UP000014541"/>
    </source>
</evidence>
<dbReference type="SUPFAM" id="SSF88723">
    <property type="entry name" value="PIN domain-like"/>
    <property type="match status" value="1"/>
</dbReference>
<dbReference type="InterPro" id="IPR002298">
    <property type="entry name" value="DNA_polymerase_A"/>
</dbReference>
<evidence type="ECO:0000259" key="18">
    <source>
        <dbReference type="SMART" id="SM00475"/>
    </source>
</evidence>
<dbReference type="HOGENOM" id="CLU_004675_0_0_12"/>
<dbReference type="RefSeq" id="WP_016526114.1">
    <property type="nucleotide sequence ID" value="NZ_KE332518.1"/>
</dbReference>
<organism evidence="20 21">
    <name type="scientific">Treponema maltophilum ATCC 51939</name>
    <dbReference type="NCBI Taxonomy" id="1125699"/>
    <lineage>
        <taxon>Bacteria</taxon>
        <taxon>Pseudomonadati</taxon>
        <taxon>Spirochaetota</taxon>
        <taxon>Spirochaetia</taxon>
        <taxon>Spirochaetales</taxon>
        <taxon>Treponemataceae</taxon>
        <taxon>Treponema</taxon>
    </lineage>
</organism>
<dbReference type="InterPro" id="IPR036397">
    <property type="entry name" value="RNaseH_sf"/>
</dbReference>
<keyword evidence="8 16" id="KW-0227">DNA damage</keyword>
<dbReference type="GO" id="GO:0006302">
    <property type="term" value="P:double-strand break repair"/>
    <property type="evidence" value="ECO:0007669"/>
    <property type="project" value="TreeGrafter"/>
</dbReference>
<evidence type="ECO:0000256" key="7">
    <source>
        <dbReference type="ARBA" id="ARBA00022722"/>
    </source>
</evidence>
<evidence type="ECO:0000256" key="9">
    <source>
        <dbReference type="ARBA" id="ARBA00022801"/>
    </source>
</evidence>
<evidence type="ECO:0000256" key="15">
    <source>
        <dbReference type="NCBIfam" id="TIGR00593"/>
    </source>
</evidence>
<evidence type="ECO:0000256" key="12">
    <source>
        <dbReference type="ARBA" id="ARBA00023125"/>
    </source>
</evidence>
<evidence type="ECO:0000256" key="1">
    <source>
        <dbReference type="ARBA" id="ARBA00007705"/>
    </source>
</evidence>
<dbReference type="Gene3D" id="3.30.70.370">
    <property type="match status" value="1"/>
</dbReference>
<evidence type="ECO:0000256" key="10">
    <source>
        <dbReference type="ARBA" id="ARBA00022839"/>
    </source>
</evidence>
<dbReference type="PROSITE" id="PS00447">
    <property type="entry name" value="DNA_POLYMERASE_A"/>
    <property type="match status" value="1"/>
</dbReference>
<evidence type="ECO:0000313" key="20">
    <source>
        <dbReference type="EMBL" id="EPF31505.1"/>
    </source>
</evidence>
<dbReference type="OrthoDB" id="9806424at2"/>
<feature type="domain" description="DNA-directed DNA polymerase family A palm" evidence="19">
    <location>
        <begin position="702"/>
        <end position="908"/>
    </location>
</feature>
<dbReference type="STRING" id="1125699.HMPREF9194_01852"/>
<comment type="caution">
    <text evidence="20">The sequence shown here is derived from an EMBL/GenBank/DDBJ whole genome shotgun (WGS) entry which is preliminary data.</text>
</comment>
<dbReference type="Gene3D" id="3.30.420.10">
    <property type="entry name" value="Ribonuclease H-like superfamily/Ribonuclease H"/>
    <property type="match status" value="1"/>
</dbReference>
<dbReference type="PANTHER" id="PTHR10133:SF27">
    <property type="entry name" value="DNA POLYMERASE NU"/>
    <property type="match status" value="1"/>
</dbReference>
<keyword evidence="10 16" id="KW-0269">Exonuclease</keyword>
<keyword evidence="4 16" id="KW-0808">Transferase</keyword>
<dbReference type="Gene3D" id="1.20.1060.10">
    <property type="entry name" value="Taq DNA Polymerase, Chain T, domain 4"/>
    <property type="match status" value="1"/>
</dbReference>
<feature type="domain" description="3'-5' exonuclease" evidence="17">
    <location>
        <begin position="347"/>
        <end position="536"/>
    </location>
</feature>
<dbReference type="GO" id="GO:0008409">
    <property type="term" value="F:5'-3' exonuclease activity"/>
    <property type="evidence" value="ECO:0007669"/>
    <property type="project" value="UniProtKB-UniRule"/>
</dbReference>
<evidence type="ECO:0000256" key="8">
    <source>
        <dbReference type="ARBA" id="ARBA00022763"/>
    </source>
</evidence>
<comment type="catalytic activity">
    <reaction evidence="14 16">
        <text>DNA(n) + a 2'-deoxyribonucleoside 5'-triphosphate = DNA(n+1) + diphosphate</text>
        <dbReference type="Rhea" id="RHEA:22508"/>
        <dbReference type="Rhea" id="RHEA-COMP:17339"/>
        <dbReference type="Rhea" id="RHEA-COMP:17340"/>
        <dbReference type="ChEBI" id="CHEBI:33019"/>
        <dbReference type="ChEBI" id="CHEBI:61560"/>
        <dbReference type="ChEBI" id="CHEBI:173112"/>
        <dbReference type="EC" id="2.7.7.7"/>
    </reaction>
</comment>
<dbReference type="CDD" id="cd09859">
    <property type="entry name" value="PIN_53EXO"/>
    <property type="match status" value="1"/>
</dbReference>
<evidence type="ECO:0000256" key="14">
    <source>
        <dbReference type="ARBA" id="ARBA00049244"/>
    </source>
</evidence>
<gene>
    <name evidence="16" type="primary">polA</name>
    <name evidence="20" type="ORF">HMPREF9194_01852</name>
</gene>
<dbReference type="FunFam" id="1.10.150.20:FF:000003">
    <property type="entry name" value="DNA polymerase I"/>
    <property type="match status" value="1"/>
</dbReference>
<accession>S3K1W0</accession>
<evidence type="ECO:0000256" key="2">
    <source>
        <dbReference type="ARBA" id="ARBA00012417"/>
    </source>
</evidence>
<keyword evidence="11 16" id="KW-0239">DNA-directed DNA polymerase</keyword>
<proteinExistence type="inferred from homology"/>
<dbReference type="CDD" id="cd09898">
    <property type="entry name" value="H3TH_53EXO"/>
    <property type="match status" value="1"/>
</dbReference>
<dbReference type="Pfam" id="PF01612">
    <property type="entry name" value="DNA_pol_A_exo1"/>
    <property type="match status" value="1"/>
</dbReference>
<evidence type="ECO:0000256" key="4">
    <source>
        <dbReference type="ARBA" id="ARBA00022679"/>
    </source>
</evidence>
<dbReference type="CDD" id="cd08637">
    <property type="entry name" value="DNA_pol_A_pol_I_C"/>
    <property type="match status" value="1"/>
</dbReference>
<evidence type="ECO:0000259" key="17">
    <source>
        <dbReference type="SMART" id="SM00474"/>
    </source>
</evidence>
<dbReference type="SUPFAM" id="SSF56672">
    <property type="entry name" value="DNA/RNA polymerases"/>
    <property type="match status" value="1"/>
</dbReference>
<dbReference type="InterPro" id="IPR002562">
    <property type="entry name" value="3'-5'_exonuclease_dom"/>
</dbReference>
<dbReference type="EMBL" id="ATFF01000006">
    <property type="protein sequence ID" value="EPF31505.1"/>
    <property type="molecule type" value="Genomic_DNA"/>
</dbReference>
<dbReference type="InterPro" id="IPR008918">
    <property type="entry name" value="HhH2"/>
</dbReference>
<dbReference type="SUPFAM" id="SSF53098">
    <property type="entry name" value="Ribonuclease H-like"/>
    <property type="match status" value="1"/>
</dbReference>
<keyword evidence="21" id="KW-1185">Reference proteome</keyword>
<sequence length="944" mass="103808">MTDNTLYILDSYALIYRSYFAFINRPLINDKKQNISAVFGFFRNFFNILQNCKPSFAAAAFDSRTPTFRHEMYDAYKATRAKTPEDLHEQVPVIEDILHALGIPVLRCDGFEADDIIATLSSRCKAEKRGCRILSGDKDLMQLVGDGTLMIKNDKAGGWETIDAEGVQKEWGVMPDLMLDMLSLTGDTADNIPGVPGIGPKTAQKLLGEYGSLDGVFANAEKLTGSVGDKIRGGKESALFSKKLIELRTDVPLGVSLDDLRIAQLGYKEATHLLKKCGAFAVAKQYESASAESGANAAHPDAAPAGAAHFSTADAAGFSTAPAQNAAARTFIEEKDSEEIKQNKGDYRLIRTEEALRALVDSLLDAKTAAFDCETDSLNAHKARLAGFSLCAEKGTAYYVPVETSDMLLAGAMVTKQDALAQLERLFYNADMTLIMHNGKYDLEVLLANNMGKGAFPSCRIYDTMIAAWLLQPDRESFKLEALAERKLGLKGIEFADIVPKGSTFMAVPLETACSYAAEDADFTRQLWSFFKERLEESGLSSLFYELETPVLPILTQMEIEGIGIEKEKLAAFSVELEADIQKVEREVYRLAGREFNIASTKQLQEILFTERKLTPVKKTKTGFSTDTAVLEELAAWDPVPKKILEYRTMAKLKSTYVDALPLLADDKGRIHTTFMQTGTATGRLSSRDPNLQNIPVREEAGRRIRSAFSAPEGRLLVSADYAQIELVILAHLSRDPNLCTAFNEGKDVHRETASLIFGVAPDAVSADQRRTAKTINFGVMYGMSAFRLGNQLGIPRGKAQAFIDSYFATYSHIREFIRATIEKAEQTGYVETIMGRKRPIPAINSKNKTEKAGAERIAVNTPIQGSAADVVKKAMIAVDKALKERIPGAKLLLQVHDELIVECPAGKAEQTAALLKKEMEEAVSLSVPLRVSVEYGKNWGEFH</sequence>
<dbReference type="FunFam" id="1.20.1060.10:FF:000001">
    <property type="entry name" value="DNA polymerase I"/>
    <property type="match status" value="1"/>
</dbReference>
<evidence type="ECO:0000256" key="6">
    <source>
        <dbReference type="ARBA" id="ARBA00022705"/>
    </source>
</evidence>
<dbReference type="GO" id="GO:0006261">
    <property type="term" value="P:DNA-templated DNA replication"/>
    <property type="evidence" value="ECO:0007669"/>
    <property type="project" value="UniProtKB-UniRule"/>
</dbReference>
<dbReference type="InterPro" id="IPR018320">
    <property type="entry name" value="DNA_polymerase_1"/>
</dbReference>
<dbReference type="SMART" id="SM00482">
    <property type="entry name" value="POLAc"/>
    <property type="match status" value="1"/>
</dbReference>
<dbReference type="AlphaFoldDB" id="S3K1W0"/>
<dbReference type="InterPro" id="IPR001098">
    <property type="entry name" value="DNA-dir_DNA_pol_A_palm_dom"/>
</dbReference>
<dbReference type="InterPro" id="IPR019760">
    <property type="entry name" value="DNA-dir_DNA_pol_A_CS"/>
</dbReference>